<dbReference type="InterPro" id="IPR050564">
    <property type="entry name" value="F420-G6PD/mer"/>
</dbReference>
<evidence type="ECO:0000256" key="1">
    <source>
        <dbReference type="ARBA" id="ARBA00023002"/>
    </source>
</evidence>
<dbReference type="KEGG" id="acab:QRX50_14075"/>
<dbReference type="Gene3D" id="3.20.20.30">
    <property type="entry name" value="Luciferase-like domain"/>
    <property type="match status" value="1"/>
</dbReference>
<dbReference type="PANTHER" id="PTHR43244">
    <property type="match status" value="1"/>
</dbReference>
<dbReference type="AlphaFoldDB" id="A0A9Y2IND4"/>
<accession>A0A9Y2IND4</accession>
<dbReference type="PANTHER" id="PTHR43244:SF1">
    <property type="entry name" value="5,10-METHYLENETETRAHYDROMETHANOPTERIN REDUCTASE"/>
    <property type="match status" value="1"/>
</dbReference>
<proteinExistence type="predicted"/>
<name>A0A9Y2IND4_9PSEU</name>
<evidence type="ECO:0000313" key="3">
    <source>
        <dbReference type="EMBL" id="WIX81798.1"/>
    </source>
</evidence>
<dbReference type="InterPro" id="IPR036661">
    <property type="entry name" value="Luciferase-like_sf"/>
</dbReference>
<keyword evidence="4" id="KW-1185">Reference proteome</keyword>
<dbReference type="SUPFAM" id="SSF51679">
    <property type="entry name" value="Bacterial luciferase-like"/>
    <property type="match status" value="1"/>
</dbReference>
<dbReference type="Pfam" id="PF00296">
    <property type="entry name" value="Bac_luciferase"/>
    <property type="match status" value="1"/>
</dbReference>
<keyword evidence="1 3" id="KW-0560">Oxidoreductase</keyword>
<evidence type="ECO:0000259" key="2">
    <source>
        <dbReference type="Pfam" id="PF00296"/>
    </source>
</evidence>
<sequence length="305" mass="32853">MHYGLLLPAGQAQLPVTAVVELAREAERLGFDSVWAGDSLVRARAEPLTLLTAVAQATQRVTVGTAAMLPAFRQPVQAACAISTLDQLSGGRLVLGLGAGFPGFSEPEFDLVGVRFKTRFSHLDDVARLWRDLWTGTPRSFHGKVLHHDWLPDVPAPSRPGGPPLWLAGTTPSALRRTADLYDGWLPYPPDPADYARGLTTIRSLTDRPITPALFATAFVADDPERGRQALDTYCQATYARPLSAIGTIQTMLTGPITTVAAGLREYELAGADHILLRIAALDADVVADQLRLLAGLVQTNLPQH</sequence>
<reference evidence="3 4" key="1">
    <citation type="submission" date="2023-06" db="EMBL/GenBank/DDBJ databases">
        <authorList>
            <person name="Oyuntsetseg B."/>
            <person name="Kim S.B."/>
        </authorList>
    </citation>
    <scope>NUCLEOTIDE SEQUENCE [LARGE SCALE GENOMIC DNA]</scope>
    <source>
        <strain evidence="3 4">2-15</strain>
    </source>
</reference>
<dbReference type="GO" id="GO:0016705">
    <property type="term" value="F:oxidoreductase activity, acting on paired donors, with incorporation or reduction of molecular oxygen"/>
    <property type="evidence" value="ECO:0007669"/>
    <property type="project" value="InterPro"/>
</dbReference>
<dbReference type="RefSeq" id="WP_285972380.1">
    <property type="nucleotide sequence ID" value="NZ_CP127294.1"/>
</dbReference>
<dbReference type="Proteomes" id="UP001236014">
    <property type="component" value="Chromosome"/>
</dbReference>
<gene>
    <name evidence="3" type="ORF">QRX50_14075</name>
</gene>
<protein>
    <submittedName>
        <fullName evidence="3">LLM class flavin-dependent oxidoreductase</fullName>
        <ecNumber evidence="3">1.-.-.-</ecNumber>
    </submittedName>
</protein>
<dbReference type="InterPro" id="IPR011251">
    <property type="entry name" value="Luciferase-like_dom"/>
</dbReference>
<evidence type="ECO:0000313" key="4">
    <source>
        <dbReference type="Proteomes" id="UP001236014"/>
    </source>
</evidence>
<feature type="domain" description="Luciferase-like" evidence="2">
    <location>
        <begin position="2"/>
        <end position="237"/>
    </location>
</feature>
<dbReference type="EC" id="1.-.-.-" evidence="3"/>
<dbReference type="EMBL" id="CP127294">
    <property type="protein sequence ID" value="WIX81798.1"/>
    <property type="molecule type" value="Genomic_DNA"/>
</dbReference>
<organism evidence="3 4">
    <name type="scientific">Amycolatopsis carbonis</name>
    <dbReference type="NCBI Taxonomy" id="715471"/>
    <lineage>
        <taxon>Bacteria</taxon>
        <taxon>Bacillati</taxon>
        <taxon>Actinomycetota</taxon>
        <taxon>Actinomycetes</taxon>
        <taxon>Pseudonocardiales</taxon>
        <taxon>Pseudonocardiaceae</taxon>
        <taxon>Amycolatopsis</taxon>
    </lineage>
</organism>